<protein>
    <submittedName>
        <fullName evidence="2">Uncharacterized protein</fullName>
    </submittedName>
</protein>
<evidence type="ECO:0000313" key="3">
    <source>
        <dbReference type="Proteomes" id="UP001175000"/>
    </source>
</evidence>
<sequence length="361" mass="41266">MDSLSFKELNLFDTLQFHLWRQPSRIFHFALFAIQSPAFDRLVHGPFKEAQDRHAVLESVSEETFALFTQNELRETPVGAPLVSPRAPTYNSPEFDNTPRERQTIELWEKVRRVAWCSINQTSQSMRPRSSTLITDELLSPRAHVYVFADCCCVKELAQLSLHKLSTGLVTIKVTSDMDSEVMGKLVDYCYTEPAPDTLKSHLLLPAPVRYIPIPKYGPYTATTANPGYYAPGARPRQEQRQEERPVKRMAQTSGLRSWADAALEYAKVFVFSARHGIDKLQDLALQNLHEEPNLLESGEECLKLIEYCYRQDAPDKIKEDLVELTFRNSEKLSKDPLLRESASGESEFALALLNRLMREK</sequence>
<dbReference type="EMBL" id="JAULSU010000003">
    <property type="protein sequence ID" value="KAK0623755.1"/>
    <property type="molecule type" value="Genomic_DNA"/>
</dbReference>
<comment type="caution">
    <text evidence="2">The sequence shown here is derived from an EMBL/GenBank/DDBJ whole genome shotgun (WGS) entry which is preliminary data.</text>
</comment>
<name>A0AA39WY63_9PEZI</name>
<dbReference type="Proteomes" id="UP001175000">
    <property type="component" value="Unassembled WGS sequence"/>
</dbReference>
<organism evidence="2 3">
    <name type="scientific">Immersiella caudata</name>
    <dbReference type="NCBI Taxonomy" id="314043"/>
    <lineage>
        <taxon>Eukaryota</taxon>
        <taxon>Fungi</taxon>
        <taxon>Dikarya</taxon>
        <taxon>Ascomycota</taxon>
        <taxon>Pezizomycotina</taxon>
        <taxon>Sordariomycetes</taxon>
        <taxon>Sordariomycetidae</taxon>
        <taxon>Sordariales</taxon>
        <taxon>Lasiosphaeriaceae</taxon>
        <taxon>Immersiella</taxon>
    </lineage>
</organism>
<evidence type="ECO:0000256" key="1">
    <source>
        <dbReference type="SAM" id="MobiDB-lite"/>
    </source>
</evidence>
<feature type="compositionally biased region" description="Basic and acidic residues" evidence="1">
    <location>
        <begin position="236"/>
        <end position="247"/>
    </location>
</feature>
<accession>A0AA39WY63</accession>
<proteinExistence type="predicted"/>
<gene>
    <name evidence="2" type="ORF">B0T14DRAFT_565079</name>
</gene>
<reference evidence="2" key="1">
    <citation type="submission" date="2023-06" db="EMBL/GenBank/DDBJ databases">
        <title>Genome-scale phylogeny and comparative genomics of the fungal order Sordariales.</title>
        <authorList>
            <consortium name="Lawrence Berkeley National Laboratory"/>
            <person name="Hensen N."/>
            <person name="Bonometti L."/>
            <person name="Westerberg I."/>
            <person name="Brannstrom I.O."/>
            <person name="Guillou S."/>
            <person name="Cros-Aarteil S."/>
            <person name="Calhoun S."/>
            <person name="Haridas S."/>
            <person name="Kuo A."/>
            <person name="Mondo S."/>
            <person name="Pangilinan J."/>
            <person name="Riley R."/>
            <person name="Labutti K."/>
            <person name="Andreopoulos B."/>
            <person name="Lipzen A."/>
            <person name="Chen C."/>
            <person name="Yanf M."/>
            <person name="Daum C."/>
            <person name="Ng V."/>
            <person name="Clum A."/>
            <person name="Steindorff A."/>
            <person name="Ohm R."/>
            <person name="Martin F."/>
            <person name="Silar P."/>
            <person name="Natvig D."/>
            <person name="Lalanne C."/>
            <person name="Gautier V."/>
            <person name="Ament-Velasquez S.L."/>
            <person name="Kruys A."/>
            <person name="Hutchinson M.I."/>
            <person name="Powell A.J."/>
            <person name="Barry K."/>
            <person name="Miller A.N."/>
            <person name="Grigoriev I.V."/>
            <person name="Debuchy R."/>
            <person name="Gladieux P."/>
            <person name="Thoren M.H."/>
            <person name="Johannesson H."/>
        </authorList>
    </citation>
    <scope>NUCLEOTIDE SEQUENCE</scope>
    <source>
        <strain evidence="2">CBS 606.72</strain>
    </source>
</reference>
<keyword evidence="3" id="KW-1185">Reference proteome</keyword>
<evidence type="ECO:0000313" key="2">
    <source>
        <dbReference type="EMBL" id="KAK0623755.1"/>
    </source>
</evidence>
<feature type="region of interest" description="Disordered" evidence="1">
    <location>
        <begin position="228"/>
        <end position="251"/>
    </location>
</feature>
<dbReference type="AlphaFoldDB" id="A0AA39WY63"/>